<organism evidence="4 5">
    <name type="scientific">Amylocarpus encephaloides</name>
    <dbReference type="NCBI Taxonomy" id="45428"/>
    <lineage>
        <taxon>Eukaryota</taxon>
        <taxon>Fungi</taxon>
        <taxon>Dikarya</taxon>
        <taxon>Ascomycota</taxon>
        <taxon>Pezizomycotina</taxon>
        <taxon>Leotiomycetes</taxon>
        <taxon>Helotiales</taxon>
        <taxon>Helotiales incertae sedis</taxon>
        <taxon>Amylocarpus</taxon>
    </lineage>
</organism>
<feature type="compositionally biased region" description="Polar residues" evidence="2">
    <location>
        <begin position="252"/>
        <end position="262"/>
    </location>
</feature>
<protein>
    <submittedName>
        <fullName evidence="4">Anucleate primary sterigmata protein B</fullName>
    </submittedName>
</protein>
<keyword evidence="5" id="KW-1185">Reference proteome</keyword>
<evidence type="ECO:0000259" key="3">
    <source>
        <dbReference type="Pfam" id="PF12808"/>
    </source>
</evidence>
<dbReference type="AlphaFoldDB" id="A0A9P8C640"/>
<evidence type="ECO:0000256" key="1">
    <source>
        <dbReference type="SAM" id="Coils"/>
    </source>
</evidence>
<proteinExistence type="predicted"/>
<feature type="coiled-coil region" evidence="1">
    <location>
        <begin position="142"/>
        <end position="191"/>
    </location>
</feature>
<gene>
    <name evidence="4" type="ORF">BJ875DRAFT_374423</name>
</gene>
<feature type="region of interest" description="Disordered" evidence="2">
    <location>
        <begin position="206"/>
        <end position="271"/>
    </location>
</feature>
<evidence type="ECO:0000313" key="4">
    <source>
        <dbReference type="EMBL" id="KAG9235348.1"/>
    </source>
</evidence>
<sequence length="333" mass="37937">MLDKERQTHRNTRHQFETFQKTTHHTTRTLTQQEARVLELETSRQQDRRKITLLENNFKDQMNERNTLLLAMWNRLSALCGSDWVHNNSLINGRALPSLEAVSTMLPGFSKNLLAAVKTIEGLIGDFKTRVRGVEKDLWKEYQTLETNLEVRSKRLDRLETMARSAVPGPNDDSRAEITKLKDINRTLKSEVTSLRAALEVRAGAYSDTSPSPFIPTGPRPKVADKSRTSTMTRTSSSTTEKTLKSRGGSAAASTNGTPTKSNTEHRLNDDTYTPDLRWQIRLQELEYKLKAEREARKTDRSSARQRLQEASRENAELAAEVERNKVRGQMGR</sequence>
<evidence type="ECO:0000313" key="5">
    <source>
        <dbReference type="Proteomes" id="UP000824998"/>
    </source>
</evidence>
<accession>A0A9P8C640</accession>
<dbReference type="InterPro" id="IPR024545">
    <property type="entry name" value="Mto1-like_Mto2p-bd"/>
</dbReference>
<feature type="domain" description="Mto1-like Mto2p-binding" evidence="3">
    <location>
        <begin position="278"/>
        <end position="327"/>
    </location>
</feature>
<dbReference type="EMBL" id="MU251434">
    <property type="protein sequence ID" value="KAG9235348.1"/>
    <property type="molecule type" value="Genomic_DNA"/>
</dbReference>
<evidence type="ECO:0000256" key="2">
    <source>
        <dbReference type="SAM" id="MobiDB-lite"/>
    </source>
</evidence>
<dbReference type="OrthoDB" id="10255000at2759"/>
<dbReference type="Pfam" id="PF12808">
    <property type="entry name" value="Mto2_bdg"/>
    <property type="match status" value="1"/>
</dbReference>
<feature type="compositionally biased region" description="Low complexity" evidence="2">
    <location>
        <begin position="229"/>
        <end position="241"/>
    </location>
</feature>
<comment type="caution">
    <text evidence="4">The sequence shown here is derived from an EMBL/GenBank/DDBJ whole genome shotgun (WGS) entry which is preliminary data.</text>
</comment>
<reference evidence="4" key="1">
    <citation type="journal article" date="2021" name="IMA Fungus">
        <title>Genomic characterization of three marine fungi, including Emericellopsis atlantica sp. nov. with signatures of a generalist lifestyle and marine biomass degradation.</title>
        <authorList>
            <person name="Hagestad O.C."/>
            <person name="Hou L."/>
            <person name="Andersen J.H."/>
            <person name="Hansen E.H."/>
            <person name="Altermark B."/>
            <person name="Li C."/>
            <person name="Kuhnert E."/>
            <person name="Cox R.J."/>
            <person name="Crous P.W."/>
            <person name="Spatafora J.W."/>
            <person name="Lail K."/>
            <person name="Amirebrahimi M."/>
            <person name="Lipzen A."/>
            <person name="Pangilinan J."/>
            <person name="Andreopoulos W."/>
            <person name="Hayes R.D."/>
            <person name="Ng V."/>
            <person name="Grigoriev I.V."/>
            <person name="Jackson S.A."/>
            <person name="Sutton T.D.S."/>
            <person name="Dobson A.D.W."/>
            <person name="Rama T."/>
        </authorList>
    </citation>
    <scope>NUCLEOTIDE SEQUENCE</scope>
    <source>
        <strain evidence="4">TRa018bII</strain>
    </source>
</reference>
<keyword evidence="1" id="KW-0175">Coiled coil</keyword>
<name>A0A9P8C640_9HELO</name>
<feature type="region of interest" description="Disordered" evidence="2">
    <location>
        <begin position="292"/>
        <end position="333"/>
    </location>
</feature>
<dbReference type="Proteomes" id="UP000824998">
    <property type="component" value="Unassembled WGS sequence"/>
</dbReference>
<feature type="compositionally biased region" description="Basic and acidic residues" evidence="2">
    <location>
        <begin position="292"/>
        <end position="326"/>
    </location>
</feature>